<evidence type="ECO:0000313" key="3">
    <source>
        <dbReference type="Proteomes" id="UP001148018"/>
    </source>
</evidence>
<keyword evidence="3" id="KW-1185">Reference proteome</keyword>
<feature type="compositionally biased region" description="Basic and acidic residues" evidence="1">
    <location>
        <begin position="83"/>
        <end position="93"/>
    </location>
</feature>
<organism evidence="2 3">
    <name type="scientific">Muraenolepis orangiensis</name>
    <name type="common">Patagonian moray cod</name>
    <dbReference type="NCBI Taxonomy" id="630683"/>
    <lineage>
        <taxon>Eukaryota</taxon>
        <taxon>Metazoa</taxon>
        <taxon>Chordata</taxon>
        <taxon>Craniata</taxon>
        <taxon>Vertebrata</taxon>
        <taxon>Euteleostomi</taxon>
        <taxon>Actinopterygii</taxon>
        <taxon>Neopterygii</taxon>
        <taxon>Teleostei</taxon>
        <taxon>Neoteleostei</taxon>
        <taxon>Acanthomorphata</taxon>
        <taxon>Zeiogadaria</taxon>
        <taxon>Gadariae</taxon>
        <taxon>Gadiformes</taxon>
        <taxon>Muraenolepidoidei</taxon>
        <taxon>Muraenolepididae</taxon>
        <taxon>Muraenolepis</taxon>
    </lineage>
</organism>
<accession>A0A9Q0EAR8</accession>
<feature type="region of interest" description="Disordered" evidence="1">
    <location>
        <begin position="33"/>
        <end position="67"/>
    </location>
</feature>
<dbReference type="Proteomes" id="UP001148018">
    <property type="component" value="Unassembled WGS sequence"/>
</dbReference>
<comment type="caution">
    <text evidence="2">The sequence shown here is derived from an EMBL/GenBank/DDBJ whole genome shotgun (WGS) entry which is preliminary data.</text>
</comment>
<sequence length="104" mass="11783">MFLVYRVQSCASFFYSKSRPNTEVTAASLQRGLQRSREAARDWPGEQLQRSARRRGTGLENSFNAQRGGEGLAWRTASTLSEAARDWPGEQAHHNFWPKLPDSV</sequence>
<evidence type="ECO:0000313" key="2">
    <source>
        <dbReference type="EMBL" id="KAJ3602163.1"/>
    </source>
</evidence>
<feature type="compositionally biased region" description="Basic and acidic residues" evidence="1">
    <location>
        <begin position="35"/>
        <end position="44"/>
    </location>
</feature>
<name>A0A9Q0EAR8_9TELE</name>
<protein>
    <submittedName>
        <fullName evidence="2">Uncharacterized protein</fullName>
    </submittedName>
</protein>
<reference evidence="2" key="1">
    <citation type="submission" date="2022-07" db="EMBL/GenBank/DDBJ databases">
        <title>Chromosome-level genome of Muraenolepis orangiensis.</title>
        <authorList>
            <person name="Kim J."/>
        </authorList>
    </citation>
    <scope>NUCLEOTIDE SEQUENCE</scope>
    <source>
        <strain evidence="2">KU_S4_2022</strain>
        <tissue evidence="2">Muscle</tissue>
    </source>
</reference>
<feature type="region of interest" description="Disordered" evidence="1">
    <location>
        <begin position="83"/>
        <end position="104"/>
    </location>
</feature>
<proteinExistence type="predicted"/>
<evidence type="ECO:0000256" key="1">
    <source>
        <dbReference type="SAM" id="MobiDB-lite"/>
    </source>
</evidence>
<gene>
    <name evidence="2" type="ORF">NHX12_029922</name>
</gene>
<dbReference type="AlphaFoldDB" id="A0A9Q0EAR8"/>
<dbReference type="EMBL" id="JANIIK010000046">
    <property type="protein sequence ID" value="KAJ3602163.1"/>
    <property type="molecule type" value="Genomic_DNA"/>
</dbReference>